<reference evidence="5" key="1">
    <citation type="journal article" date="2019" name="Int. J. Syst. Evol. Microbiol.">
        <title>The Global Catalogue of Microorganisms (GCM) 10K type strain sequencing project: providing services to taxonomists for standard genome sequencing and annotation.</title>
        <authorList>
            <consortium name="The Broad Institute Genomics Platform"/>
            <consortium name="The Broad Institute Genome Sequencing Center for Infectious Disease"/>
            <person name="Wu L."/>
            <person name="Ma J."/>
        </authorList>
    </citation>
    <scope>NUCLEOTIDE SEQUENCE [LARGE SCALE GENOMIC DNA]</scope>
    <source>
        <strain evidence="5">CGMCC 1.12295</strain>
    </source>
</reference>
<dbReference type="Proteomes" id="UP001597301">
    <property type="component" value="Unassembled WGS sequence"/>
</dbReference>
<dbReference type="Gene3D" id="3.40.630.30">
    <property type="match status" value="1"/>
</dbReference>
<feature type="domain" description="N-acetyltransferase" evidence="3">
    <location>
        <begin position="11"/>
        <end position="172"/>
    </location>
</feature>
<dbReference type="EC" id="2.3.1.-" evidence="4"/>
<accession>A0ABW4KFS9</accession>
<organism evidence="4 5">
    <name type="scientific">Siminovitchia sediminis</name>
    <dbReference type="NCBI Taxonomy" id="1274353"/>
    <lineage>
        <taxon>Bacteria</taxon>
        <taxon>Bacillati</taxon>
        <taxon>Bacillota</taxon>
        <taxon>Bacilli</taxon>
        <taxon>Bacillales</taxon>
        <taxon>Bacillaceae</taxon>
        <taxon>Siminovitchia</taxon>
    </lineage>
</organism>
<dbReference type="InterPro" id="IPR000182">
    <property type="entry name" value="GNAT_dom"/>
</dbReference>
<dbReference type="InterPro" id="IPR051556">
    <property type="entry name" value="N-term/lysine_N-AcTrnsfr"/>
</dbReference>
<proteinExistence type="predicted"/>
<dbReference type="GO" id="GO:0016746">
    <property type="term" value="F:acyltransferase activity"/>
    <property type="evidence" value="ECO:0007669"/>
    <property type="project" value="UniProtKB-KW"/>
</dbReference>
<dbReference type="SUPFAM" id="SSF55729">
    <property type="entry name" value="Acyl-CoA N-acyltransferases (Nat)"/>
    <property type="match status" value="1"/>
</dbReference>
<dbReference type="PANTHER" id="PTHR42919">
    <property type="entry name" value="N-ALPHA-ACETYLTRANSFERASE"/>
    <property type="match status" value="1"/>
</dbReference>
<keyword evidence="2 4" id="KW-0012">Acyltransferase</keyword>
<protein>
    <submittedName>
        <fullName evidence="4">GNAT family N-acetyltransferase</fullName>
        <ecNumber evidence="4">2.3.1.-</ecNumber>
    </submittedName>
</protein>
<dbReference type="CDD" id="cd04301">
    <property type="entry name" value="NAT_SF"/>
    <property type="match status" value="1"/>
</dbReference>
<dbReference type="PROSITE" id="PS51186">
    <property type="entry name" value="GNAT"/>
    <property type="match status" value="1"/>
</dbReference>
<sequence length="178" mass="21068">MTICIKKCTCSEVLKLQKISFETFQETFEKQNSPEHLNTYLERAFNIQQMGKELSNLSSEFYFVYYHDEVAGYVKVNMNDAQSEHMGDEFLEIERIYIKSSFQRLGLGKRLLKHAMKLAKEYGKKKIWLGVWEKNERAIAFYKEMGFVQTGTHSFYMGDEQQTDFIMVKTLEEDQTWS</sequence>
<dbReference type="EMBL" id="JBHUEO010000004">
    <property type="protein sequence ID" value="MFD1705611.1"/>
    <property type="molecule type" value="Genomic_DNA"/>
</dbReference>
<gene>
    <name evidence="4" type="ORF">ACFSCZ_02460</name>
</gene>
<evidence type="ECO:0000256" key="1">
    <source>
        <dbReference type="ARBA" id="ARBA00022679"/>
    </source>
</evidence>
<evidence type="ECO:0000256" key="2">
    <source>
        <dbReference type="ARBA" id="ARBA00023315"/>
    </source>
</evidence>
<evidence type="ECO:0000313" key="4">
    <source>
        <dbReference type="EMBL" id="MFD1705611.1"/>
    </source>
</evidence>
<dbReference type="RefSeq" id="WP_380772147.1">
    <property type="nucleotide sequence ID" value="NZ_JBHUEO010000004.1"/>
</dbReference>
<comment type="caution">
    <text evidence="4">The sequence shown here is derived from an EMBL/GenBank/DDBJ whole genome shotgun (WGS) entry which is preliminary data.</text>
</comment>
<dbReference type="PANTHER" id="PTHR42919:SF8">
    <property type="entry name" value="N-ALPHA-ACETYLTRANSFERASE 50"/>
    <property type="match status" value="1"/>
</dbReference>
<name>A0ABW4KFS9_9BACI</name>
<evidence type="ECO:0000313" key="5">
    <source>
        <dbReference type="Proteomes" id="UP001597301"/>
    </source>
</evidence>
<keyword evidence="1 4" id="KW-0808">Transferase</keyword>
<evidence type="ECO:0000259" key="3">
    <source>
        <dbReference type="PROSITE" id="PS51186"/>
    </source>
</evidence>
<dbReference type="Pfam" id="PF00583">
    <property type="entry name" value="Acetyltransf_1"/>
    <property type="match status" value="1"/>
</dbReference>
<dbReference type="InterPro" id="IPR016181">
    <property type="entry name" value="Acyl_CoA_acyltransferase"/>
</dbReference>
<keyword evidence="5" id="KW-1185">Reference proteome</keyword>